<feature type="compositionally biased region" description="Pro residues" evidence="8">
    <location>
        <begin position="164"/>
        <end position="173"/>
    </location>
</feature>
<comment type="caution">
    <text evidence="10">The sequence shown here is derived from an EMBL/GenBank/DDBJ whole genome shotgun (WGS) entry which is preliminary data.</text>
</comment>
<reference evidence="10 11" key="1">
    <citation type="submission" date="2020-08" db="EMBL/GenBank/DDBJ databases">
        <title>Plant Genome Project.</title>
        <authorList>
            <person name="Zhang R.-G."/>
        </authorList>
    </citation>
    <scope>NUCLEOTIDE SEQUENCE [LARGE SCALE GENOMIC DNA]</scope>
    <source>
        <tissue evidence="10">Rhizome</tissue>
    </source>
</reference>
<feature type="compositionally biased region" description="Basic and acidic residues" evidence="8">
    <location>
        <begin position="97"/>
        <end position="111"/>
    </location>
</feature>
<evidence type="ECO:0000256" key="7">
    <source>
        <dbReference type="PROSITE-ProRule" id="PRU00042"/>
    </source>
</evidence>
<evidence type="ECO:0000256" key="4">
    <source>
        <dbReference type="ARBA" id="ARBA00022833"/>
    </source>
</evidence>
<dbReference type="InterPro" id="IPR044653">
    <property type="entry name" value="AZF1/2/3-like"/>
</dbReference>
<dbReference type="SMART" id="SM00355">
    <property type="entry name" value="ZnF_C2H2"/>
    <property type="match status" value="2"/>
</dbReference>
<feature type="domain" description="C2H2-type" evidence="9">
    <location>
        <begin position="266"/>
        <end position="293"/>
    </location>
</feature>
<dbReference type="AlphaFoldDB" id="A0A8J5FJM9"/>
<dbReference type="PROSITE" id="PS50157">
    <property type="entry name" value="ZINC_FINGER_C2H2_2"/>
    <property type="match status" value="2"/>
</dbReference>
<keyword evidence="6" id="KW-0804">Transcription</keyword>
<dbReference type="GO" id="GO:0003700">
    <property type="term" value="F:DNA-binding transcription factor activity"/>
    <property type="evidence" value="ECO:0007669"/>
    <property type="project" value="InterPro"/>
</dbReference>
<feature type="compositionally biased region" description="Low complexity" evidence="8">
    <location>
        <begin position="379"/>
        <end position="393"/>
    </location>
</feature>
<name>A0A8J5FJM9_ZINOF</name>
<organism evidence="10 11">
    <name type="scientific">Zingiber officinale</name>
    <name type="common">Ginger</name>
    <name type="synonym">Amomum zingiber</name>
    <dbReference type="NCBI Taxonomy" id="94328"/>
    <lineage>
        <taxon>Eukaryota</taxon>
        <taxon>Viridiplantae</taxon>
        <taxon>Streptophyta</taxon>
        <taxon>Embryophyta</taxon>
        <taxon>Tracheophyta</taxon>
        <taxon>Spermatophyta</taxon>
        <taxon>Magnoliopsida</taxon>
        <taxon>Liliopsida</taxon>
        <taxon>Zingiberales</taxon>
        <taxon>Zingiberaceae</taxon>
        <taxon>Zingiber</taxon>
    </lineage>
</organism>
<dbReference type="GO" id="GO:0000976">
    <property type="term" value="F:transcription cis-regulatory region binding"/>
    <property type="evidence" value="ECO:0007669"/>
    <property type="project" value="TreeGrafter"/>
</dbReference>
<feature type="compositionally biased region" description="Low complexity" evidence="8">
    <location>
        <begin position="112"/>
        <end position="141"/>
    </location>
</feature>
<feature type="region of interest" description="Disordered" evidence="8">
    <location>
        <begin position="21"/>
        <end position="80"/>
    </location>
</feature>
<feature type="compositionally biased region" description="Polar residues" evidence="8">
    <location>
        <begin position="142"/>
        <end position="151"/>
    </location>
</feature>
<dbReference type="EMBL" id="JACMSC010000014">
    <property type="protein sequence ID" value="KAG6489637.1"/>
    <property type="molecule type" value="Genomic_DNA"/>
</dbReference>
<keyword evidence="1" id="KW-0479">Metal-binding</keyword>
<dbReference type="GO" id="GO:0008270">
    <property type="term" value="F:zinc ion binding"/>
    <property type="evidence" value="ECO:0007669"/>
    <property type="project" value="UniProtKB-KW"/>
</dbReference>
<protein>
    <recommendedName>
        <fullName evidence="9">C2H2-type domain-containing protein</fullName>
    </recommendedName>
</protein>
<dbReference type="PANTHER" id="PTHR45988:SF30">
    <property type="entry name" value="C2H2-TYPE DOMAIN-CONTAINING PROTEIN"/>
    <property type="match status" value="1"/>
</dbReference>
<feature type="region of interest" description="Disordered" evidence="8">
    <location>
        <begin position="340"/>
        <end position="393"/>
    </location>
</feature>
<evidence type="ECO:0000313" key="10">
    <source>
        <dbReference type="EMBL" id="KAG6489637.1"/>
    </source>
</evidence>
<evidence type="ECO:0000256" key="1">
    <source>
        <dbReference type="ARBA" id="ARBA00022723"/>
    </source>
</evidence>
<keyword evidence="11" id="KW-1185">Reference proteome</keyword>
<keyword evidence="2" id="KW-0677">Repeat</keyword>
<dbReference type="InterPro" id="IPR036236">
    <property type="entry name" value="Znf_C2H2_sf"/>
</dbReference>
<keyword evidence="3 7" id="KW-0863">Zinc-finger</keyword>
<dbReference type="Proteomes" id="UP000734854">
    <property type="component" value="Unassembled WGS sequence"/>
</dbReference>
<dbReference type="Pfam" id="PF13912">
    <property type="entry name" value="zf-C2H2_6"/>
    <property type="match status" value="2"/>
</dbReference>
<evidence type="ECO:0000259" key="9">
    <source>
        <dbReference type="PROSITE" id="PS50157"/>
    </source>
</evidence>
<evidence type="ECO:0000256" key="8">
    <source>
        <dbReference type="SAM" id="MobiDB-lite"/>
    </source>
</evidence>
<evidence type="ECO:0000256" key="6">
    <source>
        <dbReference type="ARBA" id="ARBA00023163"/>
    </source>
</evidence>
<proteinExistence type="predicted"/>
<dbReference type="InterPro" id="IPR013087">
    <property type="entry name" value="Znf_C2H2_type"/>
</dbReference>
<feature type="domain" description="C2H2-type" evidence="9">
    <location>
        <begin position="314"/>
        <end position="341"/>
    </location>
</feature>
<dbReference type="PANTHER" id="PTHR45988">
    <property type="entry name" value="C2H2 TYPE ZINC FINGER TRANSCRIPTION FACTOR FAMILY-RELATED"/>
    <property type="match status" value="1"/>
</dbReference>
<evidence type="ECO:0000256" key="3">
    <source>
        <dbReference type="ARBA" id="ARBA00022771"/>
    </source>
</evidence>
<dbReference type="GO" id="GO:0005634">
    <property type="term" value="C:nucleus"/>
    <property type="evidence" value="ECO:0007669"/>
    <property type="project" value="TreeGrafter"/>
</dbReference>
<keyword evidence="4" id="KW-0862">Zinc</keyword>
<evidence type="ECO:0000256" key="5">
    <source>
        <dbReference type="ARBA" id="ARBA00023015"/>
    </source>
</evidence>
<evidence type="ECO:0000256" key="2">
    <source>
        <dbReference type="ARBA" id="ARBA00022737"/>
    </source>
</evidence>
<keyword evidence="5" id="KW-0805">Transcription regulation</keyword>
<evidence type="ECO:0000313" key="11">
    <source>
        <dbReference type="Proteomes" id="UP000734854"/>
    </source>
</evidence>
<sequence>MTANRDENRRTRKETLENFDAQIWEEGNDGGAKIREASRKSSSRSRAMAIDDCSSPARVPNRRRTERRHPSASSDSVLTEDETVCIRALLALSRAPAIHDEEMTLAEKERSPLSQSEVEQQSQSLPSSSSSPPKQQQELSPISVSSLSHQDQPPPTAERDLSPLPLPLSPPPKQQREMAPSSPPSMSLQDQPLPPPPATERDLAAPLPPQQNQPLPAPPAEQALSLVLCPVPIRRNEPPLPTPPMSVQRPSPLVAPAPTQQNQSRYVCPECGKVFSSYQALGGHKASHRKRPDENNVPASAAAVREATNQDKTHICPLCHKSFPTGQALGGHMRAHYEGNKQQATAESREAPAAPSSSLTECSTTRGLVIDLNQPPAPEAASSQPVAAATSQPPRFFSFF</sequence>
<accession>A0A8J5FJM9</accession>
<dbReference type="SUPFAM" id="SSF57667">
    <property type="entry name" value="beta-beta-alpha zinc fingers"/>
    <property type="match status" value="1"/>
</dbReference>
<dbReference type="Gene3D" id="3.30.160.60">
    <property type="entry name" value="Classic Zinc Finger"/>
    <property type="match status" value="1"/>
</dbReference>
<feature type="region of interest" description="Disordered" evidence="8">
    <location>
        <begin position="93"/>
        <end position="221"/>
    </location>
</feature>
<dbReference type="PROSITE" id="PS00028">
    <property type="entry name" value="ZINC_FINGER_C2H2_1"/>
    <property type="match status" value="2"/>
</dbReference>
<gene>
    <name evidence="10" type="ORF">ZIOFF_050913</name>
</gene>
<feature type="compositionally biased region" description="Pro residues" evidence="8">
    <location>
        <begin position="206"/>
        <end position="219"/>
    </location>
</feature>